<sequence>MSALTIRLPNSVHQTIKELAARDQISVNQFIASAAAEKMAAVLTLDYLRTEAAKGRREDFLQLLDLAPDAPPLPGDEWPSA</sequence>
<dbReference type="EMBL" id="AP024563">
    <property type="protein sequence ID" value="BCU08043.1"/>
    <property type="molecule type" value="Genomic_DNA"/>
</dbReference>
<dbReference type="InterPro" id="IPR010985">
    <property type="entry name" value="Ribbon_hlx_hlx"/>
</dbReference>
<evidence type="ECO:0000313" key="1">
    <source>
        <dbReference type="EMBL" id="BCU08043.1"/>
    </source>
</evidence>
<keyword evidence="2" id="KW-1185">Reference proteome</keyword>
<name>A0ABN6GFF0_9GAMM</name>
<dbReference type="Proteomes" id="UP000680679">
    <property type="component" value="Chromosome"/>
</dbReference>
<dbReference type="InterPro" id="IPR008651">
    <property type="entry name" value="Uncharacterised_HicB"/>
</dbReference>
<proteinExistence type="predicted"/>
<accession>A0ABN6GFF0</accession>
<evidence type="ECO:0000313" key="2">
    <source>
        <dbReference type="Proteomes" id="UP000680679"/>
    </source>
</evidence>
<organism evidence="1 2">
    <name type="scientific">Allochromatium tepidum</name>
    <dbReference type="NCBI Taxonomy" id="553982"/>
    <lineage>
        <taxon>Bacteria</taxon>
        <taxon>Pseudomonadati</taxon>
        <taxon>Pseudomonadota</taxon>
        <taxon>Gammaproteobacteria</taxon>
        <taxon>Chromatiales</taxon>
        <taxon>Chromatiaceae</taxon>
        <taxon>Allochromatium</taxon>
    </lineage>
</organism>
<dbReference type="Pfam" id="PF05534">
    <property type="entry name" value="HicB"/>
    <property type="match status" value="1"/>
</dbReference>
<dbReference type="SUPFAM" id="SSF47598">
    <property type="entry name" value="Ribbon-helix-helix"/>
    <property type="match status" value="1"/>
</dbReference>
<evidence type="ECO:0008006" key="3">
    <source>
        <dbReference type="Google" id="ProtNLM"/>
    </source>
</evidence>
<gene>
    <name evidence="1" type="ORF">Atep_27200</name>
</gene>
<dbReference type="RefSeq" id="WP_213379080.1">
    <property type="nucleotide sequence ID" value="NZ_AP024563.1"/>
</dbReference>
<reference evidence="1 2" key="1">
    <citation type="submission" date="2021-04" db="EMBL/GenBank/DDBJ databases">
        <title>Complete genome sequencing of Allochromatium tepidum strain NZ.</title>
        <authorList>
            <person name="Tsukatani Y."/>
            <person name="Mori H."/>
        </authorList>
    </citation>
    <scope>NUCLEOTIDE SEQUENCE [LARGE SCALE GENOMIC DNA]</scope>
    <source>
        <strain evidence="1 2">NZ</strain>
    </source>
</reference>
<protein>
    <recommendedName>
        <fullName evidence="3">Toxin-antitoxin system HicB family antitoxin</fullName>
    </recommendedName>
</protein>